<sequence length="281" mass="32651">MRIHKILNNNAVTILDASGDEVIIMGPGVGFQKKKKDKLDESKIEKRFRMEDKLTFAKLEELLEKIPSAYMELSEEIIKEARIKFAKQLQESIYISLTDHIHFAVERHNQGLPIKNGLIWEVKRFYPDEYAIGVKALSIIKDRLGAELPEDEAASIALHFVNAQIGEEIPTVVSITKIIQEVLKVVSYHFQMEFDEQSLSYYRFVTHLKFFAQRLINGDHMESHEDSLYPIVKEKFPKAAICADKIKQFLLKNHSYTLTEDETLYLTLHIQRIVREHQHTN</sequence>
<dbReference type="PANTHER" id="PTHR30185">
    <property type="entry name" value="CRYPTIC BETA-GLUCOSIDE BGL OPERON ANTITERMINATOR"/>
    <property type="match status" value="1"/>
</dbReference>
<evidence type="ECO:0000259" key="2">
    <source>
        <dbReference type="PROSITE" id="PS51372"/>
    </source>
</evidence>
<dbReference type="Pfam" id="PF03123">
    <property type="entry name" value="CAT_RBD"/>
    <property type="match status" value="1"/>
</dbReference>
<keyword evidence="4" id="KW-1185">Reference proteome</keyword>
<feature type="domain" description="PRD" evidence="2">
    <location>
        <begin position="171"/>
        <end position="280"/>
    </location>
</feature>
<dbReference type="PROSITE" id="PS51372">
    <property type="entry name" value="PRD_2"/>
    <property type="match status" value="2"/>
</dbReference>
<dbReference type="InterPro" id="IPR011608">
    <property type="entry name" value="PRD"/>
</dbReference>
<evidence type="ECO:0000256" key="1">
    <source>
        <dbReference type="ARBA" id="ARBA00022737"/>
    </source>
</evidence>
<comment type="caution">
    <text evidence="3">The sequence shown here is derived from an EMBL/GenBank/DDBJ whole genome shotgun (WGS) entry which is preliminary data.</text>
</comment>
<dbReference type="EMBL" id="JAMQJY010000004">
    <property type="protein sequence ID" value="MCM2677571.1"/>
    <property type="molecule type" value="Genomic_DNA"/>
</dbReference>
<feature type="domain" description="PRD" evidence="2">
    <location>
        <begin position="65"/>
        <end position="170"/>
    </location>
</feature>
<dbReference type="Gene3D" id="2.30.24.10">
    <property type="entry name" value="CAT RNA-binding domain"/>
    <property type="match status" value="1"/>
</dbReference>
<proteinExistence type="predicted"/>
<keyword evidence="1" id="KW-0677">Repeat</keyword>
<dbReference type="Proteomes" id="UP001203665">
    <property type="component" value="Unassembled WGS sequence"/>
</dbReference>
<dbReference type="RefSeq" id="WP_251611371.1">
    <property type="nucleotide sequence ID" value="NZ_JAMQJY010000004.1"/>
</dbReference>
<gene>
    <name evidence="3" type="ORF">NDM98_20395</name>
</gene>
<name>A0ABT0XNY2_9BACI</name>
<dbReference type="InterPro" id="IPR036650">
    <property type="entry name" value="CAT_RNA-bd_dom_sf"/>
</dbReference>
<dbReference type="Gene3D" id="1.10.1790.10">
    <property type="entry name" value="PRD domain"/>
    <property type="match status" value="2"/>
</dbReference>
<evidence type="ECO:0000313" key="3">
    <source>
        <dbReference type="EMBL" id="MCM2677571.1"/>
    </source>
</evidence>
<protein>
    <submittedName>
        <fullName evidence="3">PRD domain-containing protein</fullName>
    </submittedName>
</protein>
<dbReference type="InterPro" id="IPR036634">
    <property type="entry name" value="PRD_sf"/>
</dbReference>
<dbReference type="Pfam" id="PF00874">
    <property type="entry name" value="PRD"/>
    <property type="match status" value="2"/>
</dbReference>
<dbReference type="InterPro" id="IPR004341">
    <property type="entry name" value="CAT_RNA-bd_dom"/>
</dbReference>
<dbReference type="InterPro" id="IPR050661">
    <property type="entry name" value="BglG_antiterminators"/>
</dbReference>
<dbReference type="SUPFAM" id="SSF63520">
    <property type="entry name" value="PTS-regulatory domain, PRD"/>
    <property type="match status" value="2"/>
</dbReference>
<organism evidence="3 4">
    <name type="scientific">Alkalicoccobacillus plakortidis</name>
    <dbReference type="NCBI Taxonomy" id="444060"/>
    <lineage>
        <taxon>Bacteria</taxon>
        <taxon>Bacillati</taxon>
        <taxon>Bacillota</taxon>
        <taxon>Bacilli</taxon>
        <taxon>Bacillales</taxon>
        <taxon>Bacillaceae</taxon>
        <taxon>Alkalicoccobacillus</taxon>
    </lineage>
</organism>
<dbReference type="PANTHER" id="PTHR30185:SF15">
    <property type="entry name" value="CRYPTIC BETA-GLUCOSIDE BGL OPERON ANTITERMINATOR"/>
    <property type="match status" value="1"/>
</dbReference>
<evidence type="ECO:0000313" key="4">
    <source>
        <dbReference type="Proteomes" id="UP001203665"/>
    </source>
</evidence>
<dbReference type="SMART" id="SM01061">
    <property type="entry name" value="CAT_RBD"/>
    <property type="match status" value="1"/>
</dbReference>
<dbReference type="SUPFAM" id="SSF50151">
    <property type="entry name" value="SacY-like RNA-binding domain"/>
    <property type="match status" value="1"/>
</dbReference>
<reference evidence="3" key="1">
    <citation type="submission" date="2022-06" db="EMBL/GenBank/DDBJ databases">
        <title>Alkalicoccobacillus porphyridii sp. nov., isolated from a marine red alga, Porphyridium purpureum and reclassification of Shouchella plakortidis and Shouchella gibsonii as Alkalicoccobacillus plakortidis comb. nov. and Alkalicoccobacillus gibsonii comb. nov.</title>
        <authorList>
            <person name="Kim K.H."/>
            <person name="Lee J.K."/>
            <person name="Han D.M."/>
            <person name="Baek J.H."/>
            <person name="Jeon C.O."/>
        </authorList>
    </citation>
    <scope>NUCLEOTIDE SEQUENCE</scope>
    <source>
        <strain evidence="3">DSM 19153</strain>
    </source>
</reference>
<dbReference type="NCBIfam" id="NF046042">
    <property type="entry name" value="LicT"/>
    <property type="match status" value="1"/>
</dbReference>
<accession>A0ABT0XNY2</accession>